<evidence type="ECO:0000259" key="1">
    <source>
        <dbReference type="PROSITE" id="PS50943"/>
    </source>
</evidence>
<feature type="domain" description="HTH cro/C1-type" evidence="1">
    <location>
        <begin position="6"/>
        <end position="64"/>
    </location>
</feature>
<dbReference type="AlphaFoldDB" id="A0A209ACJ1"/>
<dbReference type="RefSeq" id="WP_087815124.1">
    <property type="nucleotide sequence ID" value="NZ_CBCPKE010000013.1"/>
</dbReference>
<evidence type="ECO:0000313" key="2">
    <source>
        <dbReference type="EMBL" id="OVZ90477.1"/>
    </source>
</evidence>
<dbReference type="PROSITE" id="PS50943">
    <property type="entry name" value="HTH_CROC1"/>
    <property type="match status" value="1"/>
</dbReference>
<dbReference type="GO" id="GO:0003677">
    <property type="term" value="F:DNA binding"/>
    <property type="evidence" value="ECO:0007669"/>
    <property type="project" value="InterPro"/>
</dbReference>
<dbReference type="InterPro" id="IPR010982">
    <property type="entry name" value="Lambda_DNA-bd_dom_sf"/>
</dbReference>
<dbReference type="Proteomes" id="UP000196440">
    <property type="component" value="Unassembled WGS sequence"/>
</dbReference>
<dbReference type="CDD" id="cd00093">
    <property type="entry name" value="HTH_XRE"/>
    <property type="match status" value="1"/>
</dbReference>
<protein>
    <submittedName>
        <fullName evidence="2">Transcriptional regulator</fullName>
    </submittedName>
</protein>
<dbReference type="Pfam" id="PF01381">
    <property type="entry name" value="HTH_3"/>
    <property type="match status" value="1"/>
</dbReference>
<dbReference type="SUPFAM" id="SSF47413">
    <property type="entry name" value="lambda repressor-like DNA-binding domains"/>
    <property type="match status" value="1"/>
</dbReference>
<reference evidence="2 3" key="1">
    <citation type="submission" date="2017-05" db="EMBL/GenBank/DDBJ databases">
        <title>Whole genome sequencing of Yersinia kristensenii.</title>
        <authorList>
            <person name="Campioni F."/>
        </authorList>
    </citation>
    <scope>NUCLEOTIDE SEQUENCE [LARGE SCALE GENOMIC DNA]</scope>
    <source>
        <strain evidence="2 3">CFSAN060536</strain>
    </source>
</reference>
<dbReference type="Gene3D" id="1.10.260.40">
    <property type="entry name" value="lambda repressor-like DNA-binding domains"/>
    <property type="match status" value="1"/>
</dbReference>
<organism evidence="2 3">
    <name type="scientific">Yersinia intermedia</name>
    <dbReference type="NCBI Taxonomy" id="631"/>
    <lineage>
        <taxon>Bacteria</taxon>
        <taxon>Pseudomonadati</taxon>
        <taxon>Pseudomonadota</taxon>
        <taxon>Gammaproteobacteria</taxon>
        <taxon>Enterobacterales</taxon>
        <taxon>Yersiniaceae</taxon>
        <taxon>Yersinia</taxon>
    </lineage>
</organism>
<gene>
    <name evidence="2" type="ORF">CBW57_00415</name>
</gene>
<evidence type="ECO:0000313" key="3">
    <source>
        <dbReference type="Proteomes" id="UP000196440"/>
    </source>
</evidence>
<sequence>MIPERLKTARLRAELTQEQLGVAAGIAEDTAYSRLSQYESGIHKPTFKMVCAFAKVLNVPECYFYTVDDSFAEAILRLFDGELVQWEYMPEVS</sequence>
<dbReference type="InterPro" id="IPR001387">
    <property type="entry name" value="Cro/C1-type_HTH"/>
</dbReference>
<comment type="caution">
    <text evidence="2">The sequence shown here is derived from an EMBL/GenBank/DDBJ whole genome shotgun (WGS) entry which is preliminary data.</text>
</comment>
<dbReference type="EMBL" id="NHOI01000001">
    <property type="protein sequence ID" value="OVZ90477.1"/>
    <property type="molecule type" value="Genomic_DNA"/>
</dbReference>
<name>A0A209ACJ1_YERIN</name>
<proteinExistence type="predicted"/>
<accession>A0A209ACJ1</accession>
<dbReference type="SMART" id="SM00530">
    <property type="entry name" value="HTH_XRE"/>
    <property type="match status" value="1"/>
</dbReference>